<reference evidence="3" key="1">
    <citation type="submission" date="2013-02" db="EMBL/GenBank/DDBJ databases">
        <authorList>
            <consortium name="The Broad Institute Genome Sequencing Platform"/>
            <person name="Cuomo C."/>
            <person name="Becnel J."/>
            <person name="Sanscrainte N."/>
            <person name="Walker B."/>
            <person name="Young S.K."/>
            <person name="Zeng Q."/>
            <person name="Gargeya S."/>
            <person name="Fitzgerald M."/>
            <person name="Haas B."/>
            <person name="Abouelleil A."/>
            <person name="Alvarado L."/>
            <person name="Arachchi H.M."/>
            <person name="Berlin A.M."/>
            <person name="Chapman S.B."/>
            <person name="Dewar J."/>
            <person name="Goldberg J."/>
            <person name="Griggs A."/>
            <person name="Gujja S."/>
            <person name="Hansen M."/>
            <person name="Howarth C."/>
            <person name="Imamovic A."/>
            <person name="Larimer J."/>
            <person name="McCowan C."/>
            <person name="Murphy C."/>
            <person name="Neiman D."/>
            <person name="Pearson M."/>
            <person name="Priest M."/>
            <person name="Roberts A."/>
            <person name="Saif S."/>
            <person name="Shea T."/>
            <person name="Sisk P."/>
            <person name="Sykes S."/>
            <person name="Wortman J."/>
            <person name="Nusbaum C."/>
            <person name="Birren B."/>
        </authorList>
    </citation>
    <scope>NUCLEOTIDE SEQUENCE [LARGE SCALE GENOMIC DNA]</scope>
    <source>
        <strain evidence="3">PRA339</strain>
    </source>
</reference>
<dbReference type="HOGENOM" id="CLU_2305377_0_0_1"/>
<reference evidence="2 3" key="2">
    <citation type="submission" date="2014-03" db="EMBL/GenBank/DDBJ databases">
        <title>The Genome Sequence of Anncaliia algerae insect isolate PRA339.</title>
        <authorList>
            <consortium name="The Broad Institute Genome Sequencing Platform"/>
            <consortium name="The Broad Institute Genome Sequencing Center for Infectious Disease"/>
            <person name="Cuomo C."/>
            <person name="Becnel J."/>
            <person name="Sanscrainte N."/>
            <person name="Walker B."/>
            <person name="Young S.K."/>
            <person name="Zeng Q."/>
            <person name="Gargeya S."/>
            <person name="Fitzgerald M."/>
            <person name="Haas B."/>
            <person name="Abouelleil A."/>
            <person name="Alvarado L."/>
            <person name="Arachchi H.M."/>
            <person name="Berlin A.M."/>
            <person name="Chapman S.B."/>
            <person name="Dewar J."/>
            <person name="Goldberg J."/>
            <person name="Griggs A."/>
            <person name="Gujja S."/>
            <person name="Hansen M."/>
            <person name="Howarth C."/>
            <person name="Imamovic A."/>
            <person name="Larimer J."/>
            <person name="McCowan C."/>
            <person name="Murphy C."/>
            <person name="Neiman D."/>
            <person name="Pearson M."/>
            <person name="Priest M."/>
            <person name="Roberts A."/>
            <person name="Saif S."/>
            <person name="Shea T."/>
            <person name="Sisk P."/>
            <person name="Sykes S."/>
            <person name="Wortman J."/>
            <person name="Nusbaum C."/>
            <person name="Birren B."/>
        </authorList>
    </citation>
    <scope>NUCLEOTIDE SEQUENCE [LARGE SCALE GENOMIC DNA]</scope>
    <source>
        <strain evidence="2 3">PRA339</strain>
    </source>
</reference>
<dbReference type="EMBL" id="KK365131">
    <property type="protein sequence ID" value="KCZ82241.1"/>
    <property type="molecule type" value="Genomic_DNA"/>
</dbReference>
<proteinExistence type="predicted"/>
<feature type="transmembrane region" description="Helical" evidence="1">
    <location>
        <begin position="79"/>
        <end position="99"/>
    </location>
</feature>
<name>A0A059F5K5_9MICR</name>
<dbReference type="AlphaFoldDB" id="A0A059F5K5"/>
<evidence type="ECO:0000313" key="3">
    <source>
        <dbReference type="Proteomes" id="UP000030655"/>
    </source>
</evidence>
<evidence type="ECO:0000256" key="1">
    <source>
        <dbReference type="SAM" id="Phobius"/>
    </source>
</evidence>
<accession>A0A059F5K5</accession>
<protein>
    <submittedName>
        <fullName evidence="2">Uncharacterized protein</fullName>
    </submittedName>
</protein>
<evidence type="ECO:0000313" key="2">
    <source>
        <dbReference type="EMBL" id="KCZ82241.1"/>
    </source>
</evidence>
<organism evidence="2 3">
    <name type="scientific">Anncaliia algerae PRA339</name>
    <dbReference type="NCBI Taxonomy" id="1288291"/>
    <lineage>
        <taxon>Eukaryota</taxon>
        <taxon>Fungi</taxon>
        <taxon>Fungi incertae sedis</taxon>
        <taxon>Microsporidia</taxon>
        <taxon>Tubulinosematoidea</taxon>
        <taxon>Tubulinosematidae</taxon>
        <taxon>Anncaliia</taxon>
    </lineage>
</organism>
<keyword evidence="1" id="KW-0812">Transmembrane</keyword>
<dbReference type="Proteomes" id="UP000030655">
    <property type="component" value="Unassembled WGS sequence"/>
</dbReference>
<dbReference type="VEuPathDB" id="MicrosporidiaDB:H312_00264"/>
<gene>
    <name evidence="2" type="ORF">H312_00264</name>
</gene>
<sequence length="100" mass="12046">MLIRKVGLEGMSAKEEEMTKHYMNKSIFDNFILTLSYSLECDNIYKNYNFLLKNKSSKMLMKEWKETNTLKASLMKNTISYLFITVLYIFSIFMTFWHLR</sequence>
<keyword evidence="1" id="KW-0472">Membrane</keyword>
<keyword evidence="3" id="KW-1185">Reference proteome</keyword>
<keyword evidence="1" id="KW-1133">Transmembrane helix</keyword>